<feature type="transmembrane region" description="Helical" evidence="2">
    <location>
        <begin position="417"/>
        <end position="442"/>
    </location>
</feature>
<feature type="transmembrane region" description="Helical" evidence="2">
    <location>
        <begin position="49"/>
        <end position="67"/>
    </location>
</feature>
<feature type="transmembrane region" description="Helical" evidence="2">
    <location>
        <begin position="946"/>
        <end position="970"/>
    </location>
</feature>
<dbReference type="Gene3D" id="1.20.1640.10">
    <property type="entry name" value="Multidrug efflux transporter AcrB transmembrane domain"/>
    <property type="match status" value="2"/>
</dbReference>
<dbReference type="InterPro" id="IPR027463">
    <property type="entry name" value="AcrB_DN_DC_subdom"/>
</dbReference>
<dbReference type="Pfam" id="PF00873">
    <property type="entry name" value="ACR_tran"/>
    <property type="match status" value="1"/>
</dbReference>
<sequence>MTTQDTSHNTEHQKVMRPEAHEGDFAGYHPKHEKFKSHGFIGMFARHKVAPNLLMIIMILAGIVALMKLNVQFFPNFELDYASVRVVWPGANAEDVETSITAPIERVLRNLDNLDEMTSTSATSVSSVTLKFKEGTNMIEAKDQINQKVSELRNLPQDAEKPVIERIVRYESIARLLLIGQQGSVEEMRHLARKFERELLDAGIDKVNFKGLPDEEMALEISQRQLQNYNLSLDQISSKVAGMSRDLPAGSVGDADSVRDIRAIQQGRNEMDFKQLPLLNTDAQQVKLGDVATIERRAKKDAAELWVEGHPAIEMQLMRSESGDTLKSSKIMQTWLAKTEPTLPQGMQFKVYDETWSLVNQRIMLLVNNGIGGLILVVLILYIFMNGRVAFWVAVGIPVSFMATLMIMYLAGGSINMVSLFGLIMALGIIVDDAIVVGEDALAHHEMGESALRAAEGGAHRMLAPVTASSITTVAAFLPLMMIGGEMGNILFAIPLVIIAVIFASLLESFTILPGHLRHALHKVKPVEPGSIRYRLDGVIDHWRNVQFRGAIRWVLAHRAITIAATVSMMIFVIGLLAGGRLAFVFFPSPESIKLNADARFVSGTPAEVSQAYVDHLYKALLETEQELEPGILKVAVVHYNETSRQQGANFSGINIELVEPDQRKTRNEEFIRVWQSKAGTVPGLDVLTIEAPRMGPPGSDLEVRLWGVEPRDLKQAALDLQEVLGQIPGVIGVRDDLPYGRDQMVYELTSHGKALGFTVANLGQQLSDAFSGRLVQIFTDGEDEVEVRVQYPRDEQATIATMGRMQVVAPSGERVALSSVATWKTQRGFDAVRHVDGRLAVTVIAEVDKSVNNANLILAQLKESTLKTLVENYGLQYSLEGQNARQAETMGDMKIGLLIGLSMIYIVLAWVFASYAWPLVVMLAIPFGLVGAVLGHWWLGIDMTILSMFGFFGLSGIVVNDSIILVSFYKRLREEGMAVNDALEEASVQRVRAVLLTSLTTIAGLLPLLFETSLQAQFLIPMAVSIAFGLAFSTILILLVIPATLSFYESWQEKRQKQSAQLVEQVA</sequence>
<dbReference type="PANTHER" id="PTHR32063">
    <property type="match status" value="1"/>
</dbReference>
<dbReference type="Proteomes" id="UP000501466">
    <property type="component" value="Chromosome"/>
</dbReference>
<dbReference type="GO" id="GO:0005886">
    <property type="term" value="C:plasma membrane"/>
    <property type="evidence" value="ECO:0007669"/>
    <property type="project" value="TreeGrafter"/>
</dbReference>
<dbReference type="Gene3D" id="3.30.70.1430">
    <property type="entry name" value="Multidrug efflux transporter AcrB pore domain"/>
    <property type="match status" value="2"/>
</dbReference>
<organism evidence="3 4">
    <name type="scientific">Thiosulfativibrio zosterae</name>
    <dbReference type="NCBI Taxonomy" id="2675053"/>
    <lineage>
        <taxon>Bacteria</taxon>
        <taxon>Pseudomonadati</taxon>
        <taxon>Pseudomonadota</taxon>
        <taxon>Gammaproteobacteria</taxon>
        <taxon>Thiotrichales</taxon>
        <taxon>Piscirickettsiaceae</taxon>
        <taxon>Thiosulfativibrio</taxon>
    </lineage>
</organism>
<dbReference type="SUPFAM" id="SSF82866">
    <property type="entry name" value="Multidrug efflux transporter AcrB transmembrane domain"/>
    <property type="match status" value="2"/>
</dbReference>
<dbReference type="GO" id="GO:0042910">
    <property type="term" value="F:xenobiotic transmembrane transporter activity"/>
    <property type="evidence" value="ECO:0007669"/>
    <property type="project" value="TreeGrafter"/>
</dbReference>
<dbReference type="PANTHER" id="PTHR32063:SF33">
    <property type="entry name" value="RND SUPERFAMILY EFFLUX PUMP PERMEASE COMPONENT"/>
    <property type="match status" value="1"/>
</dbReference>
<keyword evidence="2" id="KW-0472">Membrane</keyword>
<proteinExistence type="predicted"/>
<feature type="transmembrane region" description="Helical" evidence="2">
    <location>
        <begin position="1023"/>
        <end position="1049"/>
    </location>
</feature>
<gene>
    <name evidence="3" type="ORF">THMIRHAT_04030</name>
</gene>
<dbReference type="KEGG" id="tzo:THMIRHAT_04030"/>
<feature type="compositionally biased region" description="Basic and acidic residues" evidence="1">
    <location>
        <begin position="8"/>
        <end position="20"/>
    </location>
</feature>
<evidence type="ECO:0000313" key="4">
    <source>
        <dbReference type="Proteomes" id="UP000501466"/>
    </source>
</evidence>
<protein>
    <submittedName>
        <fullName evidence="3">Multidrug transporter AcrB</fullName>
    </submittedName>
</protein>
<dbReference type="Gene3D" id="3.30.70.1320">
    <property type="entry name" value="Multidrug efflux transporter AcrB pore domain like"/>
    <property type="match status" value="1"/>
</dbReference>
<evidence type="ECO:0000256" key="1">
    <source>
        <dbReference type="SAM" id="MobiDB-lite"/>
    </source>
</evidence>
<feature type="transmembrane region" description="Helical" evidence="2">
    <location>
        <begin position="391"/>
        <end position="411"/>
    </location>
</feature>
<keyword evidence="4" id="KW-1185">Reference proteome</keyword>
<dbReference type="RefSeq" id="WP_243831473.1">
    <property type="nucleotide sequence ID" value="NZ_AP021888.1"/>
</dbReference>
<dbReference type="Gene3D" id="3.30.2090.10">
    <property type="entry name" value="Multidrug efflux transporter AcrB TolC docking domain, DN and DC subdomains"/>
    <property type="match status" value="2"/>
</dbReference>
<dbReference type="PRINTS" id="PR00702">
    <property type="entry name" value="ACRIFLAVINRP"/>
</dbReference>
<reference evidence="4" key="1">
    <citation type="submission" date="2019-11" db="EMBL/GenBank/DDBJ databases">
        <title>Isolation and characterization of two novel species in the genus Thiomicrorhabdus.</title>
        <authorList>
            <person name="Mochizuki J."/>
            <person name="Kojima H."/>
            <person name="Fukui M."/>
        </authorList>
    </citation>
    <scope>NUCLEOTIDE SEQUENCE [LARGE SCALE GENOMIC DNA]</scope>
    <source>
        <strain evidence="4">AkT22</strain>
    </source>
</reference>
<dbReference type="SUPFAM" id="SSF82714">
    <property type="entry name" value="Multidrug efflux transporter AcrB TolC docking domain, DN and DC subdomains"/>
    <property type="match status" value="2"/>
</dbReference>
<feature type="transmembrane region" description="Helical" evidence="2">
    <location>
        <begin position="463"/>
        <end position="484"/>
    </location>
</feature>
<feature type="transmembrane region" description="Helical" evidence="2">
    <location>
        <begin position="991"/>
        <end position="1011"/>
    </location>
</feature>
<feature type="transmembrane region" description="Helical" evidence="2">
    <location>
        <begin position="921"/>
        <end position="940"/>
    </location>
</feature>
<evidence type="ECO:0000256" key="2">
    <source>
        <dbReference type="SAM" id="Phobius"/>
    </source>
</evidence>
<evidence type="ECO:0000313" key="3">
    <source>
        <dbReference type="EMBL" id="BBP42657.1"/>
    </source>
</evidence>
<feature type="transmembrane region" description="Helical" evidence="2">
    <location>
        <begin position="490"/>
        <end position="513"/>
    </location>
</feature>
<dbReference type="SUPFAM" id="SSF82693">
    <property type="entry name" value="Multidrug efflux transporter AcrB pore domain, PN1, PN2, PC1 and PC2 subdomains"/>
    <property type="match status" value="1"/>
</dbReference>
<dbReference type="EMBL" id="AP021888">
    <property type="protein sequence ID" value="BBP42657.1"/>
    <property type="molecule type" value="Genomic_DNA"/>
</dbReference>
<dbReference type="Gene3D" id="3.30.70.1440">
    <property type="entry name" value="Multidrug efflux transporter AcrB pore domain"/>
    <property type="match status" value="1"/>
</dbReference>
<dbReference type="InterPro" id="IPR001036">
    <property type="entry name" value="Acrflvin-R"/>
</dbReference>
<feature type="transmembrane region" description="Helical" evidence="2">
    <location>
        <begin position="896"/>
        <end position="914"/>
    </location>
</feature>
<dbReference type="AlphaFoldDB" id="A0A6F8PKT0"/>
<feature type="region of interest" description="Disordered" evidence="1">
    <location>
        <begin position="1"/>
        <end position="20"/>
    </location>
</feature>
<accession>A0A6F8PKT0</accession>
<name>A0A6F8PKT0_9GAMM</name>
<feature type="transmembrane region" description="Helical" evidence="2">
    <location>
        <begin position="563"/>
        <end position="587"/>
    </location>
</feature>
<feature type="transmembrane region" description="Helical" evidence="2">
    <location>
        <begin position="363"/>
        <end position="384"/>
    </location>
</feature>
<keyword evidence="2" id="KW-0812">Transmembrane</keyword>
<keyword evidence="2" id="KW-1133">Transmembrane helix</keyword>